<name>A0ABD3RNA5_9STRA</name>
<feature type="region of interest" description="Disordered" evidence="1">
    <location>
        <begin position="34"/>
        <end position="92"/>
    </location>
</feature>
<proteinExistence type="predicted"/>
<dbReference type="AlphaFoldDB" id="A0ABD3RNA5"/>
<keyword evidence="3" id="KW-1185">Reference proteome</keyword>
<gene>
    <name evidence="2" type="ORF">ACHAXA_009431</name>
</gene>
<comment type="caution">
    <text evidence="2">The sequence shown here is derived from an EMBL/GenBank/DDBJ whole genome shotgun (WGS) entry which is preliminary data.</text>
</comment>
<accession>A0ABD3RNA5</accession>
<evidence type="ECO:0000313" key="3">
    <source>
        <dbReference type="Proteomes" id="UP001530377"/>
    </source>
</evidence>
<protein>
    <submittedName>
        <fullName evidence="2">Uncharacterized protein</fullName>
    </submittedName>
</protein>
<dbReference type="EMBL" id="JALLPB020000216">
    <property type="protein sequence ID" value="KAL3812096.1"/>
    <property type="molecule type" value="Genomic_DNA"/>
</dbReference>
<sequence>MRPTSKPWLTLHYDEYINVMERYIELLHQDAESNDVTHPEGEPIQAHISGPRQVRPTLHPRFTPNRCIREEEGTEPLPNVSTPTPPPPSAEEVNAKHIGVKLLYHMCRSLLYERAKSTKVVYFPPTLVGDGRFTHAMAVPSRLVTTANHFYADAPLDDLWICLEFDWDVLEKRLGIVTIFEGARPVEDTDTDKDWTFVCPHIYGGIPVHVEGMVTNVFKMHRGLEDGTFLGINGLVWSLNHSHVIDITRRSKWIFAS</sequence>
<evidence type="ECO:0000313" key="2">
    <source>
        <dbReference type="EMBL" id="KAL3812096.1"/>
    </source>
</evidence>
<organism evidence="2 3">
    <name type="scientific">Cyclostephanos tholiformis</name>
    <dbReference type="NCBI Taxonomy" id="382380"/>
    <lineage>
        <taxon>Eukaryota</taxon>
        <taxon>Sar</taxon>
        <taxon>Stramenopiles</taxon>
        <taxon>Ochrophyta</taxon>
        <taxon>Bacillariophyta</taxon>
        <taxon>Coscinodiscophyceae</taxon>
        <taxon>Thalassiosirophycidae</taxon>
        <taxon>Stephanodiscales</taxon>
        <taxon>Stephanodiscaceae</taxon>
        <taxon>Cyclostephanos</taxon>
    </lineage>
</organism>
<reference evidence="2 3" key="1">
    <citation type="submission" date="2024-10" db="EMBL/GenBank/DDBJ databases">
        <title>Updated reference genomes for cyclostephanoid diatoms.</title>
        <authorList>
            <person name="Roberts W.R."/>
            <person name="Alverson A.J."/>
        </authorList>
    </citation>
    <scope>NUCLEOTIDE SEQUENCE [LARGE SCALE GENOMIC DNA]</scope>
    <source>
        <strain evidence="2 3">AJA228-03</strain>
    </source>
</reference>
<dbReference type="Gene3D" id="3.20.170.20">
    <property type="entry name" value="Protein of unknown function DUF952"/>
    <property type="match status" value="1"/>
</dbReference>
<evidence type="ECO:0000256" key="1">
    <source>
        <dbReference type="SAM" id="MobiDB-lite"/>
    </source>
</evidence>
<dbReference type="Proteomes" id="UP001530377">
    <property type="component" value="Unassembled WGS sequence"/>
</dbReference>